<proteinExistence type="predicted"/>
<dbReference type="GO" id="GO:0030267">
    <property type="term" value="F:glyoxylate reductase (NADPH) activity"/>
    <property type="evidence" value="ECO:0007669"/>
    <property type="project" value="TreeGrafter"/>
</dbReference>
<accession>A0A939LQM0</accession>
<dbReference type="SUPFAM" id="SSF51735">
    <property type="entry name" value="NAD(P)-binding Rossmann-fold domains"/>
    <property type="match status" value="1"/>
</dbReference>
<dbReference type="InterPro" id="IPR050223">
    <property type="entry name" value="D-isomer_2-hydroxyacid_DH"/>
</dbReference>
<protein>
    <submittedName>
        <fullName evidence="4">2-hydroxyacid dehydrogenase</fullName>
    </submittedName>
</protein>
<dbReference type="InterPro" id="IPR029753">
    <property type="entry name" value="D-isomer_DH_CS"/>
</dbReference>
<dbReference type="Proteomes" id="UP000664209">
    <property type="component" value="Unassembled WGS sequence"/>
</dbReference>
<evidence type="ECO:0000256" key="2">
    <source>
        <dbReference type="ARBA" id="ARBA00023027"/>
    </source>
</evidence>
<dbReference type="PANTHER" id="PTHR10996">
    <property type="entry name" value="2-HYDROXYACID DEHYDROGENASE-RELATED"/>
    <property type="match status" value="1"/>
</dbReference>
<keyword evidence="2" id="KW-0520">NAD</keyword>
<name>A0A939LQM0_9CELL</name>
<keyword evidence="5" id="KW-1185">Reference proteome</keyword>
<dbReference type="EMBL" id="JAGEMK010000001">
    <property type="protein sequence ID" value="MBO1750810.1"/>
    <property type="molecule type" value="Genomic_DNA"/>
</dbReference>
<organism evidence="4 5">
    <name type="scientific">Actinotalea soli</name>
    <dbReference type="NCBI Taxonomy" id="2819234"/>
    <lineage>
        <taxon>Bacteria</taxon>
        <taxon>Bacillati</taxon>
        <taxon>Actinomycetota</taxon>
        <taxon>Actinomycetes</taxon>
        <taxon>Micrococcales</taxon>
        <taxon>Cellulomonadaceae</taxon>
        <taxon>Actinotalea</taxon>
    </lineage>
</organism>
<gene>
    <name evidence="4" type="ORF">J4G33_03235</name>
</gene>
<dbReference type="GO" id="GO:0005829">
    <property type="term" value="C:cytosol"/>
    <property type="evidence" value="ECO:0007669"/>
    <property type="project" value="TreeGrafter"/>
</dbReference>
<evidence type="ECO:0000313" key="5">
    <source>
        <dbReference type="Proteomes" id="UP000664209"/>
    </source>
</evidence>
<comment type="caution">
    <text evidence="4">The sequence shown here is derived from an EMBL/GenBank/DDBJ whole genome shotgun (WGS) entry which is preliminary data.</text>
</comment>
<keyword evidence="1" id="KW-0560">Oxidoreductase</keyword>
<feature type="domain" description="D-isomer specific 2-hydroxyacid dehydrogenase NAD-binding" evidence="3">
    <location>
        <begin position="111"/>
        <end position="281"/>
    </location>
</feature>
<dbReference type="SUPFAM" id="SSF52283">
    <property type="entry name" value="Formate/glycerate dehydrogenase catalytic domain-like"/>
    <property type="match status" value="1"/>
</dbReference>
<evidence type="ECO:0000256" key="1">
    <source>
        <dbReference type="ARBA" id="ARBA00023002"/>
    </source>
</evidence>
<dbReference type="PROSITE" id="PS00671">
    <property type="entry name" value="D_2_HYDROXYACID_DH_3"/>
    <property type="match status" value="1"/>
</dbReference>
<dbReference type="AlphaFoldDB" id="A0A939LQM0"/>
<dbReference type="InterPro" id="IPR006140">
    <property type="entry name" value="D-isomer_DH_NAD-bd"/>
</dbReference>
<dbReference type="Pfam" id="PF02826">
    <property type="entry name" value="2-Hacid_dh_C"/>
    <property type="match status" value="1"/>
</dbReference>
<dbReference type="InterPro" id="IPR036291">
    <property type="entry name" value="NAD(P)-bd_dom_sf"/>
</dbReference>
<sequence>MGQDGPVLTVTVAHADLLTGLEARGIPTGARVVLWDLVDPAPVPVEEIDVVVVPNYFVRREGYRALEGLPRLRVVQLPSAGIEHALPHLPAGLTVCNGRGVHDAGTAELALALTLASQRGLDEAIGAMPEGRWQPTYRSSLADRRVLVVGAGAIGSAVARRVEAFEAEVVRVGRSARRTSEGQVHAIDEVPALLPTVDVVILVVPLTEETHHLVDAAFLAALPDGALVVNVARGKVIDTQALLAELESGRLRAALDVTDPEPLPADHPLWRAPRTIITPHEGGYTDATTPRLVDLVGRQVDALVAGEEPVNVVART</sequence>
<dbReference type="Gene3D" id="3.40.50.720">
    <property type="entry name" value="NAD(P)-binding Rossmann-like Domain"/>
    <property type="match status" value="2"/>
</dbReference>
<dbReference type="GO" id="GO:0016618">
    <property type="term" value="F:hydroxypyruvate reductase [NAD(P)H] activity"/>
    <property type="evidence" value="ECO:0007669"/>
    <property type="project" value="TreeGrafter"/>
</dbReference>
<reference evidence="4" key="1">
    <citation type="submission" date="2021-03" db="EMBL/GenBank/DDBJ databases">
        <title>Actinotalea soli sp. nov., isolated from soil.</title>
        <authorList>
            <person name="Ping W."/>
            <person name="Zhang J."/>
        </authorList>
    </citation>
    <scope>NUCLEOTIDE SEQUENCE</scope>
    <source>
        <strain evidence="4">BY-33</strain>
    </source>
</reference>
<evidence type="ECO:0000313" key="4">
    <source>
        <dbReference type="EMBL" id="MBO1750810.1"/>
    </source>
</evidence>
<dbReference type="GO" id="GO:0051287">
    <property type="term" value="F:NAD binding"/>
    <property type="evidence" value="ECO:0007669"/>
    <property type="project" value="InterPro"/>
</dbReference>
<dbReference type="CDD" id="cd12166">
    <property type="entry name" value="2-Hacid_dh_7"/>
    <property type="match status" value="1"/>
</dbReference>
<dbReference type="PANTHER" id="PTHR10996:SF178">
    <property type="entry name" value="2-HYDROXYACID DEHYDROGENASE YGL185C-RELATED"/>
    <property type="match status" value="1"/>
</dbReference>
<evidence type="ECO:0000259" key="3">
    <source>
        <dbReference type="Pfam" id="PF02826"/>
    </source>
</evidence>